<dbReference type="PANTHER" id="PTHR43667">
    <property type="entry name" value="CYCLOPROPANE-FATTY-ACYL-PHOSPHOLIPID SYNTHASE"/>
    <property type="match status" value="1"/>
</dbReference>
<dbReference type="AlphaFoldDB" id="A0A8J2YJ28"/>
<keyword evidence="2" id="KW-0489">Methyltransferase</keyword>
<keyword evidence="6" id="KW-0547">Nucleotide-binding</keyword>
<dbReference type="InterPro" id="IPR003333">
    <property type="entry name" value="CMAS"/>
</dbReference>
<comment type="caution">
    <text evidence="6">The sequence shown here is derived from an EMBL/GenBank/DDBJ whole genome shotgun (WGS) entry which is preliminary data.</text>
</comment>
<dbReference type="GO" id="GO:0008168">
    <property type="term" value="F:methyltransferase activity"/>
    <property type="evidence" value="ECO:0007669"/>
    <property type="project" value="UniProtKB-KW"/>
</dbReference>
<dbReference type="SUPFAM" id="SSF53335">
    <property type="entry name" value="S-adenosyl-L-methionine-dependent methyltransferases"/>
    <property type="match status" value="1"/>
</dbReference>
<evidence type="ECO:0000256" key="3">
    <source>
        <dbReference type="ARBA" id="ARBA00022679"/>
    </source>
</evidence>
<dbReference type="Gene3D" id="3.40.50.150">
    <property type="entry name" value="Vaccinia Virus protein VP39"/>
    <property type="match status" value="1"/>
</dbReference>
<keyword evidence="5" id="KW-0443">Lipid metabolism</keyword>
<sequence>MDMLLDSALGKVIRHGSLDVITASGQRLTFGDRKGAPIVVRFTDRKAQWAFMIDPYYYTGKLFMDERLRVEQGTIYDFLEVMLSNARGTKPPLPERIIDWFRFAMRHVRQYNVGLRAKRNVARHYDLDGRLYDLFLDSDKQYSCAYFEHPGQDLEEAQLAKKRHITAKLLMQPGHRVLDIGCGWGGLAIYLASMANVEVRGITLSEEQLAAARAKAHDEGLEQRASFALEDYRTTEGRFDRIVSVGMLEHVGVDFFDVYFQSIRWLLKDDGVALVHAIFRPEGPGRTNPWIQKYIFPGGYIPALSEVLPAVERSGLLVTDIEILRLHYAETLRAWRERFMARRAEAVSLYDERFCRMWEFYLAGSETAFRYEDMAVFQIQLTKNQNIVPLVRDYVTDNESALRKREELLTPVRLAGE</sequence>
<evidence type="ECO:0000256" key="4">
    <source>
        <dbReference type="ARBA" id="ARBA00022691"/>
    </source>
</evidence>
<evidence type="ECO:0000256" key="1">
    <source>
        <dbReference type="ARBA" id="ARBA00010815"/>
    </source>
</evidence>
<dbReference type="GO" id="GO:0032259">
    <property type="term" value="P:methylation"/>
    <property type="evidence" value="ECO:0007669"/>
    <property type="project" value="UniProtKB-KW"/>
</dbReference>
<dbReference type="GO" id="GO:0008610">
    <property type="term" value="P:lipid biosynthetic process"/>
    <property type="evidence" value="ECO:0007669"/>
    <property type="project" value="InterPro"/>
</dbReference>
<keyword evidence="6" id="KW-0067">ATP-binding</keyword>
<reference evidence="6" key="2">
    <citation type="submission" date="2020-09" db="EMBL/GenBank/DDBJ databases">
        <authorList>
            <person name="Sun Q."/>
            <person name="Sedlacek I."/>
        </authorList>
    </citation>
    <scope>NUCLEOTIDE SEQUENCE</scope>
    <source>
        <strain evidence="6">CCM 7684</strain>
    </source>
</reference>
<keyword evidence="4" id="KW-0949">S-adenosyl-L-methionine</keyword>
<dbReference type="PANTHER" id="PTHR43667:SF1">
    <property type="entry name" value="CYCLOPROPANE-FATTY-ACYL-PHOSPHOLIPID SYNTHASE"/>
    <property type="match status" value="1"/>
</dbReference>
<dbReference type="PIRSF" id="PIRSF003085">
    <property type="entry name" value="CMAS"/>
    <property type="match status" value="1"/>
</dbReference>
<evidence type="ECO:0000313" key="7">
    <source>
        <dbReference type="Proteomes" id="UP000602745"/>
    </source>
</evidence>
<keyword evidence="6" id="KW-0347">Helicase</keyword>
<evidence type="ECO:0000256" key="2">
    <source>
        <dbReference type="ARBA" id="ARBA00022603"/>
    </source>
</evidence>
<dbReference type="GO" id="GO:0004386">
    <property type="term" value="F:helicase activity"/>
    <property type="evidence" value="ECO:0007669"/>
    <property type="project" value="UniProtKB-KW"/>
</dbReference>
<evidence type="ECO:0000256" key="5">
    <source>
        <dbReference type="ARBA" id="ARBA00023098"/>
    </source>
</evidence>
<keyword evidence="7" id="KW-1185">Reference proteome</keyword>
<proteinExistence type="inferred from homology"/>
<keyword evidence="3" id="KW-0808">Transferase</keyword>
<gene>
    <name evidence="6" type="primary">dnaC</name>
    <name evidence="6" type="ORF">GCM10007276_25170</name>
</gene>
<dbReference type="InterPro" id="IPR050723">
    <property type="entry name" value="CFA/CMAS"/>
</dbReference>
<name>A0A8J2YJ28_9RHOB</name>
<reference evidence="6" key="1">
    <citation type="journal article" date="2014" name="Int. J. Syst. Evol. Microbiol.">
        <title>Complete genome sequence of Corynebacterium casei LMG S-19264T (=DSM 44701T), isolated from a smear-ripened cheese.</title>
        <authorList>
            <consortium name="US DOE Joint Genome Institute (JGI-PGF)"/>
            <person name="Walter F."/>
            <person name="Albersmeier A."/>
            <person name="Kalinowski J."/>
            <person name="Ruckert C."/>
        </authorList>
    </citation>
    <scope>NUCLEOTIDE SEQUENCE</scope>
    <source>
        <strain evidence="6">CCM 7684</strain>
    </source>
</reference>
<protein>
    <submittedName>
        <fullName evidence="6">Replicative DNA helicase</fullName>
    </submittedName>
</protein>
<dbReference type="InterPro" id="IPR029063">
    <property type="entry name" value="SAM-dependent_MTases_sf"/>
</dbReference>
<dbReference type="Proteomes" id="UP000602745">
    <property type="component" value="Unassembled WGS sequence"/>
</dbReference>
<comment type="similarity">
    <text evidence="1">Belongs to the CFA/CMAS family.</text>
</comment>
<organism evidence="6 7">
    <name type="scientific">Agaricicola taiwanensis</name>
    <dbReference type="NCBI Taxonomy" id="591372"/>
    <lineage>
        <taxon>Bacteria</taxon>
        <taxon>Pseudomonadati</taxon>
        <taxon>Pseudomonadota</taxon>
        <taxon>Alphaproteobacteria</taxon>
        <taxon>Rhodobacterales</taxon>
        <taxon>Paracoccaceae</taxon>
        <taxon>Agaricicola</taxon>
    </lineage>
</organism>
<evidence type="ECO:0000313" key="6">
    <source>
        <dbReference type="EMBL" id="GGE46951.1"/>
    </source>
</evidence>
<keyword evidence="6" id="KW-0378">Hydrolase</keyword>
<dbReference type="RefSeq" id="WP_188410058.1">
    <property type="nucleotide sequence ID" value="NZ_BMCP01000002.1"/>
</dbReference>
<dbReference type="CDD" id="cd02440">
    <property type="entry name" value="AdoMet_MTases"/>
    <property type="match status" value="1"/>
</dbReference>
<accession>A0A8J2YJ28</accession>
<dbReference type="Pfam" id="PF02353">
    <property type="entry name" value="CMAS"/>
    <property type="match status" value="1"/>
</dbReference>
<dbReference type="EMBL" id="BMCP01000002">
    <property type="protein sequence ID" value="GGE46951.1"/>
    <property type="molecule type" value="Genomic_DNA"/>
</dbReference>